<keyword evidence="6 9" id="KW-0238">DNA-binding</keyword>
<feature type="modified residue" description="4-aspartylphosphate" evidence="8">
    <location>
        <position position="52"/>
    </location>
</feature>
<dbReference type="AlphaFoldDB" id="A0A212JN57"/>
<dbReference type="InterPro" id="IPR016032">
    <property type="entry name" value="Sig_transdc_resp-reg_C-effctor"/>
</dbReference>
<feature type="domain" description="OmpR/PhoB-type" evidence="11">
    <location>
        <begin position="133"/>
        <end position="233"/>
    </location>
</feature>
<evidence type="ECO:0000256" key="9">
    <source>
        <dbReference type="PROSITE-ProRule" id="PRU01091"/>
    </source>
</evidence>
<dbReference type="PROSITE" id="PS51755">
    <property type="entry name" value="OMPR_PHOB"/>
    <property type="match status" value="1"/>
</dbReference>
<accession>A0A212JN57</accession>
<dbReference type="SUPFAM" id="SSF52172">
    <property type="entry name" value="CheY-like"/>
    <property type="match status" value="1"/>
</dbReference>
<evidence type="ECO:0000256" key="7">
    <source>
        <dbReference type="ARBA" id="ARBA00023163"/>
    </source>
</evidence>
<dbReference type="PANTHER" id="PTHR48111:SF39">
    <property type="entry name" value="TRANSCRIPTIONAL REGULATORY PROTEIN CPXR"/>
    <property type="match status" value="1"/>
</dbReference>
<keyword evidence="2" id="KW-0963">Cytoplasm</keyword>
<evidence type="ECO:0000256" key="2">
    <source>
        <dbReference type="ARBA" id="ARBA00022490"/>
    </source>
</evidence>
<evidence type="ECO:0000256" key="8">
    <source>
        <dbReference type="PROSITE-ProRule" id="PRU00169"/>
    </source>
</evidence>
<dbReference type="InterPro" id="IPR001789">
    <property type="entry name" value="Sig_transdc_resp-reg_receiver"/>
</dbReference>
<evidence type="ECO:0000259" key="11">
    <source>
        <dbReference type="PROSITE" id="PS51755"/>
    </source>
</evidence>
<reference evidence="12" key="1">
    <citation type="submission" date="2016-04" db="EMBL/GenBank/DDBJ databases">
        <authorList>
            <person name="Evans L.H."/>
            <person name="Alamgir A."/>
            <person name="Owens N."/>
            <person name="Weber N.D."/>
            <person name="Virtaneva K."/>
            <person name="Barbian K."/>
            <person name="Babar A."/>
            <person name="Rosenke K."/>
        </authorList>
    </citation>
    <scope>NUCLEOTIDE SEQUENCE</scope>
    <source>
        <strain evidence="12">86</strain>
    </source>
</reference>
<dbReference type="InterPro" id="IPR039420">
    <property type="entry name" value="WalR-like"/>
</dbReference>
<evidence type="ECO:0000313" key="12">
    <source>
        <dbReference type="EMBL" id="SBW00876.1"/>
    </source>
</evidence>
<keyword evidence="3 8" id="KW-0597">Phosphoprotein</keyword>
<dbReference type="GO" id="GO:0005829">
    <property type="term" value="C:cytosol"/>
    <property type="evidence" value="ECO:0007669"/>
    <property type="project" value="TreeGrafter"/>
</dbReference>
<dbReference type="CDD" id="cd00383">
    <property type="entry name" value="trans_reg_C"/>
    <property type="match status" value="1"/>
</dbReference>
<dbReference type="Gene3D" id="1.10.10.10">
    <property type="entry name" value="Winged helix-like DNA-binding domain superfamily/Winged helix DNA-binding domain"/>
    <property type="match status" value="1"/>
</dbReference>
<evidence type="ECO:0000256" key="3">
    <source>
        <dbReference type="ARBA" id="ARBA00022553"/>
    </source>
</evidence>
<dbReference type="FunFam" id="3.40.50.2300:FF:000001">
    <property type="entry name" value="DNA-binding response regulator PhoB"/>
    <property type="match status" value="1"/>
</dbReference>
<dbReference type="SUPFAM" id="SSF46894">
    <property type="entry name" value="C-terminal effector domain of the bipartite response regulators"/>
    <property type="match status" value="1"/>
</dbReference>
<comment type="subcellular location">
    <subcellularLocation>
        <location evidence="1">Cytoplasm</location>
    </subcellularLocation>
</comment>
<protein>
    <submittedName>
        <fullName evidence="12">Transcriptional regulatory protein CpxR</fullName>
    </submittedName>
</protein>
<dbReference type="InterPro" id="IPR001867">
    <property type="entry name" value="OmpR/PhoB-type_DNA-bd"/>
</dbReference>
<evidence type="ECO:0000256" key="6">
    <source>
        <dbReference type="ARBA" id="ARBA00023125"/>
    </source>
</evidence>
<dbReference type="Pfam" id="PF00072">
    <property type="entry name" value="Response_reg"/>
    <property type="match status" value="1"/>
</dbReference>
<dbReference type="InterPro" id="IPR011006">
    <property type="entry name" value="CheY-like_superfamily"/>
</dbReference>
<feature type="domain" description="Response regulatory" evidence="10">
    <location>
        <begin position="3"/>
        <end position="119"/>
    </location>
</feature>
<dbReference type="Gene3D" id="6.10.250.690">
    <property type="match status" value="1"/>
</dbReference>
<dbReference type="InterPro" id="IPR036388">
    <property type="entry name" value="WH-like_DNA-bd_sf"/>
</dbReference>
<organism evidence="12">
    <name type="scientific">uncultured delta proteobacterium</name>
    <dbReference type="NCBI Taxonomy" id="34034"/>
    <lineage>
        <taxon>Bacteria</taxon>
        <taxon>Deltaproteobacteria</taxon>
        <taxon>environmental samples</taxon>
    </lineage>
</organism>
<name>A0A212JN57_9DELT</name>
<dbReference type="GO" id="GO:0006355">
    <property type="term" value="P:regulation of DNA-templated transcription"/>
    <property type="evidence" value="ECO:0007669"/>
    <property type="project" value="InterPro"/>
</dbReference>
<sequence length="238" mass="26036">MSKLLIIDDDRELQDLLAEYLGEQGFTCARAEDAATGLRRIEEEAWDAVILDIMLPGMNGLALLQRIRASETGRMLPVLMLTAKGNEVDRVVGLEMGADDYLAKPFSARELTARVRALIRRSAPIAGAAGETGRTRETAGGLVISKTGLSVTVDGKLVELTVPEMRLLEMLVMEPGKPVDRNLLCNAIFGHPAYPYDRSLDMLVSRLRKRLGPRRDGGDRIKAVRGEGYVYLAAGEAQ</sequence>
<dbReference type="GO" id="GO:0032993">
    <property type="term" value="C:protein-DNA complex"/>
    <property type="evidence" value="ECO:0007669"/>
    <property type="project" value="TreeGrafter"/>
</dbReference>
<dbReference type="GO" id="GO:0000156">
    <property type="term" value="F:phosphorelay response regulator activity"/>
    <property type="evidence" value="ECO:0007669"/>
    <property type="project" value="TreeGrafter"/>
</dbReference>
<keyword evidence="7" id="KW-0804">Transcription</keyword>
<dbReference type="Gene3D" id="3.40.50.2300">
    <property type="match status" value="1"/>
</dbReference>
<dbReference type="GO" id="GO:0000976">
    <property type="term" value="F:transcription cis-regulatory region binding"/>
    <property type="evidence" value="ECO:0007669"/>
    <property type="project" value="TreeGrafter"/>
</dbReference>
<dbReference type="SMART" id="SM00862">
    <property type="entry name" value="Trans_reg_C"/>
    <property type="match status" value="1"/>
</dbReference>
<keyword evidence="5" id="KW-0805">Transcription regulation</keyword>
<feature type="DNA-binding region" description="OmpR/PhoB-type" evidence="9">
    <location>
        <begin position="133"/>
        <end position="233"/>
    </location>
</feature>
<dbReference type="SMART" id="SM00448">
    <property type="entry name" value="REC"/>
    <property type="match status" value="1"/>
</dbReference>
<gene>
    <name evidence="12" type="primary">cpxR</name>
    <name evidence="12" type="ORF">KL86DPRO_11858</name>
</gene>
<evidence type="ECO:0000256" key="5">
    <source>
        <dbReference type="ARBA" id="ARBA00023015"/>
    </source>
</evidence>
<dbReference type="PANTHER" id="PTHR48111">
    <property type="entry name" value="REGULATOR OF RPOS"/>
    <property type="match status" value="1"/>
</dbReference>
<keyword evidence="4" id="KW-0902">Two-component regulatory system</keyword>
<evidence type="ECO:0000256" key="1">
    <source>
        <dbReference type="ARBA" id="ARBA00004496"/>
    </source>
</evidence>
<proteinExistence type="predicted"/>
<evidence type="ECO:0000256" key="4">
    <source>
        <dbReference type="ARBA" id="ARBA00023012"/>
    </source>
</evidence>
<dbReference type="Pfam" id="PF00486">
    <property type="entry name" value="Trans_reg_C"/>
    <property type="match status" value="1"/>
</dbReference>
<dbReference type="PROSITE" id="PS50110">
    <property type="entry name" value="RESPONSE_REGULATORY"/>
    <property type="match status" value="1"/>
</dbReference>
<evidence type="ECO:0000259" key="10">
    <source>
        <dbReference type="PROSITE" id="PS50110"/>
    </source>
</evidence>
<dbReference type="EMBL" id="FLUQ01000001">
    <property type="protein sequence ID" value="SBW00876.1"/>
    <property type="molecule type" value="Genomic_DNA"/>
</dbReference>